<proteinExistence type="predicted"/>
<dbReference type="EMBL" id="JAUJFI010000048">
    <property type="protein sequence ID" value="MDQ2103421.1"/>
    <property type="molecule type" value="Genomic_DNA"/>
</dbReference>
<comment type="caution">
    <text evidence="1">The sequence shown here is derived from an EMBL/GenBank/DDBJ whole genome shotgun (WGS) entry which is preliminary data.</text>
</comment>
<reference evidence="1 2" key="1">
    <citation type="submission" date="2023-06" db="EMBL/GenBank/DDBJ databases">
        <title>Azospirillum isscasensis sp.nov, a bacterium isolated from rhizosphere soil of rice.</title>
        <authorList>
            <person name="Wang H."/>
        </authorList>
    </citation>
    <scope>NUCLEOTIDE SEQUENCE [LARGE SCALE GENOMIC DNA]</scope>
    <source>
        <strain evidence="1 2">C340-1</strain>
    </source>
</reference>
<evidence type="ECO:0000313" key="1">
    <source>
        <dbReference type="EMBL" id="MDQ2103421.1"/>
    </source>
</evidence>
<keyword evidence="2" id="KW-1185">Reference proteome</keyword>
<sequence length="83" mass="9179">MPHLPAVRAFGATLPKSLADALLGTLLGVCRRLKGRRARRWAAGAPDRLDDRLLRDIGVSRSDLMAAERLGHPRRNAERDGNR</sequence>
<organism evidence="1 2">
    <name type="scientific">Azospirillum isscasi</name>
    <dbReference type="NCBI Taxonomy" id="3053926"/>
    <lineage>
        <taxon>Bacteria</taxon>
        <taxon>Pseudomonadati</taxon>
        <taxon>Pseudomonadota</taxon>
        <taxon>Alphaproteobacteria</taxon>
        <taxon>Rhodospirillales</taxon>
        <taxon>Azospirillaceae</taxon>
        <taxon>Azospirillum</taxon>
    </lineage>
</organism>
<dbReference type="Proteomes" id="UP001227317">
    <property type="component" value="Unassembled WGS sequence"/>
</dbReference>
<dbReference type="RefSeq" id="WP_306706388.1">
    <property type="nucleotide sequence ID" value="NZ_JAUJFI010000048.1"/>
</dbReference>
<gene>
    <name evidence="1" type="ORF">QSG27_12045</name>
</gene>
<accession>A0ABU0WGY4</accession>
<protein>
    <submittedName>
        <fullName evidence="1">DUF1127 domain-containing protein</fullName>
    </submittedName>
</protein>
<name>A0ABU0WGY4_9PROT</name>
<evidence type="ECO:0000313" key="2">
    <source>
        <dbReference type="Proteomes" id="UP001227317"/>
    </source>
</evidence>